<evidence type="ECO:0008006" key="8">
    <source>
        <dbReference type="Google" id="ProtNLM"/>
    </source>
</evidence>
<reference evidence="6 7" key="1">
    <citation type="submission" date="2019-02" db="EMBL/GenBank/DDBJ databases">
        <title>Genome sequencing of the rare red list fungi Dentipellis fragilis.</title>
        <authorList>
            <person name="Buettner E."/>
            <person name="Kellner H."/>
        </authorList>
    </citation>
    <scope>NUCLEOTIDE SEQUENCE [LARGE SCALE GENOMIC DNA]</scope>
    <source>
        <strain evidence="6 7">DSM 105465</strain>
    </source>
</reference>
<evidence type="ECO:0000313" key="6">
    <source>
        <dbReference type="EMBL" id="TFY70483.1"/>
    </source>
</evidence>
<evidence type="ECO:0000256" key="3">
    <source>
        <dbReference type="ARBA" id="ARBA00022576"/>
    </source>
</evidence>
<dbReference type="InterPro" id="IPR015422">
    <property type="entry name" value="PyrdxlP-dep_Trfase_small"/>
</dbReference>
<dbReference type="EMBL" id="SEOQ01000099">
    <property type="protein sequence ID" value="TFY70483.1"/>
    <property type="molecule type" value="Genomic_DNA"/>
</dbReference>
<sequence>MLDLSILKVQYAVRGELAIRADSGCSRGTLNSLSSFNQQGCTSRQIAALVEYPALMDLTPVIFPKGVIAIHKELQNERYQLHRRQALVYYPYISAAIHSPSNTERDGFSADPNYIFPAGRASAGFSFLISTLISSPQSGVLILTSQYPFYATTVASYSGAPSSLPP</sequence>
<name>A0A4Y9Z9H3_9AGAM</name>
<evidence type="ECO:0000256" key="5">
    <source>
        <dbReference type="ARBA" id="ARBA00022898"/>
    </source>
</evidence>
<accession>A0A4Y9Z9H3</accession>
<dbReference type="Proteomes" id="UP000298327">
    <property type="component" value="Unassembled WGS sequence"/>
</dbReference>
<dbReference type="PANTHER" id="PTHR11751:SF29">
    <property type="entry name" value="ALANINE TRANSAMINASE"/>
    <property type="match status" value="1"/>
</dbReference>
<comment type="subunit">
    <text evidence="2">Homodimer.</text>
</comment>
<dbReference type="Gene3D" id="3.90.1150.10">
    <property type="entry name" value="Aspartate Aminotransferase, domain 1"/>
    <property type="match status" value="1"/>
</dbReference>
<dbReference type="GO" id="GO:0008483">
    <property type="term" value="F:transaminase activity"/>
    <property type="evidence" value="ECO:0007669"/>
    <property type="project" value="UniProtKB-KW"/>
</dbReference>
<dbReference type="AlphaFoldDB" id="A0A4Y9Z9H3"/>
<organism evidence="6 7">
    <name type="scientific">Dentipellis fragilis</name>
    <dbReference type="NCBI Taxonomy" id="205917"/>
    <lineage>
        <taxon>Eukaryota</taxon>
        <taxon>Fungi</taxon>
        <taxon>Dikarya</taxon>
        <taxon>Basidiomycota</taxon>
        <taxon>Agaricomycotina</taxon>
        <taxon>Agaricomycetes</taxon>
        <taxon>Russulales</taxon>
        <taxon>Hericiaceae</taxon>
        <taxon>Dentipellis</taxon>
    </lineage>
</organism>
<evidence type="ECO:0000256" key="4">
    <source>
        <dbReference type="ARBA" id="ARBA00022679"/>
    </source>
</evidence>
<comment type="caution">
    <text evidence="6">The sequence shown here is derived from an EMBL/GenBank/DDBJ whole genome shotgun (WGS) entry which is preliminary data.</text>
</comment>
<dbReference type="OrthoDB" id="1732682at2759"/>
<dbReference type="STRING" id="205917.A0A4Y9Z9H3"/>
<comment type="cofactor">
    <cofactor evidence="1">
        <name>pyridoxal 5'-phosphate</name>
        <dbReference type="ChEBI" id="CHEBI:597326"/>
    </cofactor>
</comment>
<evidence type="ECO:0000313" key="7">
    <source>
        <dbReference type="Proteomes" id="UP000298327"/>
    </source>
</evidence>
<keyword evidence="5" id="KW-0663">Pyridoxal phosphate</keyword>
<evidence type="ECO:0000256" key="1">
    <source>
        <dbReference type="ARBA" id="ARBA00001933"/>
    </source>
</evidence>
<proteinExistence type="predicted"/>
<keyword evidence="4" id="KW-0808">Transferase</keyword>
<dbReference type="Gene3D" id="1.10.287.1970">
    <property type="match status" value="1"/>
</dbReference>
<dbReference type="InterPro" id="IPR045088">
    <property type="entry name" value="ALAT1/2-like"/>
</dbReference>
<dbReference type="Gene3D" id="3.40.640.10">
    <property type="entry name" value="Type I PLP-dependent aspartate aminotransferase-like (Major domain)"/>
    <property type="match status" value="1"/>
</dbReference>
<keyword evidence="3" id="KW-0032">Aminotransferase</keyword>
<dbReference type="PANTHER" id="PTHR11751">
    <property type="entry name" value="ALANINE AMINOTRANSFERASE"/>
    <property type="match status" value="1"/>
</dbReference>
<protein>
    <recommendedName>
        <fullName evidence="8">Aminotransferase class I/classII domain-containing protein</fullName>
    </recommendedName>
</protein>
<keyword evidence="7" id="KW-1185">Reference proteome</keyword>
<gene>
    <name evidence="6" type="ORF">EVG20_g2512</name>
</gene>
<evidence type="ECO:0000256" key="2">
    <source>
        <dbReference type="ARBA" id="ARBA00011738"/>
    </source>
</evidence>
<dbReference type="InterPro" id="IPR015421">
    <property type="entry name" value="PyrdxlP-dep_Trfase_major"/>
</dbReference>